<organism evidence="1 2">
    <name type="scientific">Coptis chinensis</name>
    <dbReference type="NCBI Taxonomy" id="261450"/>
    <lineage>
        <taxon>Eukaryota</taxon>
        <taxon>Viridiplantae</taxon>
        <taxon>Streptophyta</taxon>
        <taxon>Embryophyta</taxon>
        <taxon>Tracheophyta</taxon>
        <taxon>Spermatophyta</taxon>
        <taxon>Magnoliopsida</taxon>
        <taxon>Ranunculales</taxon>
        <taxon>Ranunculaceae</taxon>
        <taxon>Coptidoideae</taxon>
        <taxon>Coptis</taxon>
    </lineage>
</organism>
<comment type="caution">
    <text evidence="1">The sequence shown here is derived from an EMBL/GenBank/DDBJ whole genome shotgun (WGS) entry which is preliminary data.</text>
</comment>
<evidence type="ECO:0000313" key="2">
    <source>
        <dbReference type="Proteomes" id="UP000631114"/>
    </source>
</evidence>
<gene>
    <name evidence="1" type="ORF">IFM89_010297</name>
</gene>
<dbReference type="Proteomes" id="UP000631114">
    <property type="component" value="Unassembled WGS sequence"/>
</dbReference>
<protein>
    <submittedName>
        <fullName evidence="1">Uncharacterized protein</fullName>
    </submittedName>
</protein>
<sequence length="121" mass="14012">MEEIYQKTQWIVGDGKSIDLWRDCWMGSWSIQQVLNLPDSSMKGVSATVNHLIHEGQWSLPTDFIQLLQTHNIPMDAFRNPVTMMPNQRVWCPGKHGDFTVASAHEEIRAKRNKIAWHKTL</sequence>
<name>A0A835LHH6_9MAGN</name>
<accession>A0A835LHH6</accession>
<proteinExistence type="predicted"/>
<evidence type="ECO:0000313" key="1">
    <source>
        <dbReference type="EMBL" id="KAF9591939.1"/>
    </source>
</evidence>
<dbReference type="AlphaFoldDB" id="A0A835LHH6"/>
<dbReference type="OrthoDB" id="696485at2759"/>
<reference evidence="1 2" key="1">
    <citation type="submission" date="2020-10" db="EMBL/GenBank/DDBJ databases">
        <title>The Coptis chinensis genome and diversification of protoberbering-type alkaloids.</title>
        <authorList>
            <person name="Wang B."/>
            <person name="Shu S."/>
            <person name="Song C."/>
            <person name="Liu Y."/>
        </authorList>
    </citation>
    <scope>NUCLEOTIDE SEQUENCE [LARGE SCALE GENOMIC DNA]</scope>
    <source>
        <strain evidence="1">HL-2020</strain>
        <tissue evidence="1">Leaf</tissue>
    </source>
</reference>
<dbReference type="EMBL" id="JADFTS010000008">
    <property type="protein sequence ID" value="KAF9591939.1"/>
    <property type="molecule type" value="Genomic_DNA"/>
</dbReference>
<keyword evidence="2" id="KW-1185">Reference proteome</keyword>